<protein>
    <submittedName>
        <fullName evidence="1">Uncharacterized protein</fullName>
    </submittedName>
</protein>
<dbReference type="EMBL" id="RCCK01000010">
    <property type="protein sequence ID" value="RLJ79558.1"/>
    <property type="molecule type" value="Genomic_DNA"/>
</dbReference>
<comment type="caution">
    <text evidence="1">The sequence shown here is derived from an EMBL/GenBank/DDBJ whole genome shotgun (WGS) entry which is preliminary data.</text>
</comment>
<evidence type="ECO:0000313" key="1">
    <source>
        <dbReference type="EMBL" id="RLJ79558.1"/>
    </source>
</evidence>
<accession>A0A497YA00</accession>
<name>A0A497YA00_9SPHI</name>
<evidence type="ECO:0000313" key="2">
    <source>
        <dbReference type="Proteomes" id="UP000273898"/>
    </source>
</evidence>
<dbReference type="AlphaFoldDB" id="A0A497YA00"/>
<sequence length="49" mass="5882">MQRFWQSIARNKLQAKYLFFIRPGAKKPNMKQTIKKEMENIADQLKKAN</sequence>
<dbReference type="Proteomes" id="UP000273898">
    <property type="component" value="Unassembled WGS sequence"/>
</dbReference>
<organism evidence="1 2">
    <name type="scientific">Pedobacter alluvionis</name>
    <dbReference type="NCBI Taxonomy" id="475253"/>
    <lineage>
        <taxon>Bacteria</taxon>
        <taxon>Pseudomonadati</taxon>
        <taxon>Bacteroidota</taxon>
        <taxon>Sphingobacteriia</taxon>
        <taxon>Sphingobacteriales</taxon>
        <taxon>Sphingobacteriaceae</taxon>
        <taxon>Pedobacter</taxon>
    </lineage>
</organism>
<gene>
    <name evidence="1" type="ORF">BCL90_0261</name>
</gene>
<dbReference type="RefSeq" id="WP_166792147.1">
    <property type="nucleotide sequence ID" value="NZ_RCCK01000010.1"/>
</dbReference>
<reference evidence="1 2" key="1">
    <citation type="submission" date="2018-10" db="EMBL/GenBank/DDBJ databases">
        <title>Genomic Encyclopedia of Archaeal and Bacterial Type Strains, Phase II (KMG-II): from individual species to whole genera.</title>
        <authorList>
            <person name="Goeker M."/>
        </authorList>
    </citation>
    <scope>NUCLEOTIDE SEQUENCE [LARGE SCALE GENOMIC DNA]</scope>
    <source>
        <strain evidence="1 2">DSM 19624</strain>
    </source>
</reference>
<proteinExistence type="predicted"/>